<dbReference type="UniPathway" id="UPA00834">
    <property type="reaction ID" value="UER00712"/>
</dbReference>
<name>C0N682_9GAMM</name>
<feature type="transmembrane region" description="Helical" evidence="14">
    <location>
        <begin position="174"/>
        <end position="194"/>
    </location>
</feature>
<evidence type="ECO:0000313" key="15">
    <source>
        <dbReference type="EMBL" id="EEF79745.1"/>
    </source>
</evidence>
<dbReference type="GO" id="GO:0008495">
    <property type="term" value="F:protoheme IX farnesyltransferase activity"/>
    <property type="evidence" value="ECO:0007669"/>
    <property type="project" value="UniProtKB-UniRule"/>
</dbReference>
<evidence type="ECO:0000313" key="16">
    <source>
        <dbReference type="Proteomes" id="UP000004679"/>
    </source>
</evidence>
<evidence type="ECO:0000256" key="11">
    <source>
        <dbReference type="ARBA" id="ARBA00040810"/>
    </source>
</evidence>
<dbReference type="HOGENOM" id="CLU_029631_0_2_6"/>
<dbReference type="NCBIfam" id="NF003349">
    <property type="entry name" value="PRK04375.1-2"/>
    <property type="match status" value="1"/>
</dbReference>
<organism evidence="15 16">
    <name type="scientific">Methylophaga thiooxydans DMS010</name>
    <dbReference type="NCBI Taxonomy" id="637616"/>
    <lineage>
        <taxon>Bacteria</taxon>
        <taxon>Pseudomonadati</taxon>
        <taxon>Pseudomonadota</taxon>
        <taxon>Gammaproteobacteria</taxon>
        <taxon>Thiotrichales</taxon>
        <taxon>Piscirickettsiaceae</taxon>
        <taxon>Methylophaga</taxon>
    </lineage>
</organism>
<feature type="transmembrane region" description="Helical" evidence="14">
    <location>
        <begin position="26"/>
        <end position="45"/>
    </location>
</feature>
<comment type="catalytic activity">
    <reaction evidence="13 14">
        <text>heme b + (2E,6E)-farnesyl diphosphate + H2O = Fe(II)-heme o + diphosphate</text>
        <dbReference type="Rhea" id="RHEA:28070"/>
        <dbReference type="ChEBI" id="CHEBI:15377"/>
        <dbReference type="ChEBI" id="CHEBI:33019"/>
        <dbReference type="ChEBI" id="CHEBI:60344"/>
        <dbReference type="ChEBI" id="CHEBI:60530"/>
        <dbReference type="ChEBI" id="CHEBI:175763"/>
        <dbReference type="EC" id="2.5.1.141"/>
    </reaction>
</comment>
<evidence type="ECO:0000256" key="4">
    <source>
        <dbReference type="ARBA" id="ARBA00022475"/>
    </source>
</evidence>
<feature type="transmembrane region" description="Helical" evidence="14">
    <location>
        <begin position="92"/>
        <end position="116"/>
    </location>
</feature>
<dbReference type="GO" id="GO:0005886">
    <property type="term" value="C:plasma membrane"/>
    <property type="evidence" value="ECO:0007669"/>
    <property type="project" value="UniProtKB-SubCell"/>
</dbReference>
<dbReference type="Pfam" id="PF01040">
    <property type="entry name" value="UbiA"/>
    <property type="match status" value="1"/>
</dbReference>
<evidence type="ECO:0000256" key="7">
    <source>
        <dbReference type="ARBA" id="ARBA00022989"/>
    </source>
</evidence>
<keyword evidence="8 14" id="KW-0350">Heme biosynthesis</keyword>
<dbReference type="RefSeq" id="WP_008291193.1">
    <property type="nucleotide sequence ID" value="NZ_GG657898.1"/>
</dbReference>
<dbReference type="EC" id="2.5.1.141" evidence="3 14"/>
<dbReference type="SUPFAM" id="SSF103473">
    <property type="entry name" value="MFS general substrate transporter"/>
    <property type="match status" value="1"/>
</dbReference>
<dbReference type="InterPro" id="IPR036259">
    <property type="entry name" value="MFS_trans_sf"/>
</dbReference>
<dbReference type="PANTHER" id="PTHR43448:SF7">
    <property type="entry name" value="4-HYDROXYBENZOATE SOLANESYLTRANSFERASE"/>
    <property type="match status" value="1"/>
</dbReference>
<reference evidence="15 16" key="1">
    <citation type="journal article" date="2011" name="J. Bacteriol.">
        <title>Draft genome sequence of the chemolithoheterotrophic, halophilic methylotroph Methylophaga thiooxydans DMS010.</title>
        <authorList>
            <person name="Boden R."/>
            <person name="Ferriera S."/>
            <person name="Johnson J."/>
            <person name="Kelly D.P."/>
            <person name="Murrell J.C."/>
            <person name="Schafer H."/>
        </authorList>
    </citation>
    <scope>NUCLEOTIDE SEQUENCE [LARGE SCALE GENOMIC DNA]</scope>
    <source>
        <strain evidence="15 16">DMS010</strain>
    </source>
</reference>
<evidence type="ECO:0000256" key="3">
    <source>
        <dbReference type="ARBA" id="ARBA00012292"/>
    </source>
</evidence>
<gene>
    <name evidence="14 15" type="primary">cyoE</name>
    <name evidence="15" type="ORF">MDMS009_1683</name>
</gene>
<feature type="transmembrane region" description="Helical" evidence="14">
    <location>
        <begin position="122"/>
        <end position="140"/>
    </location>
</feature>
<dbReference type="InterPro" id="IPR044878">
    <property type="entry name" value="UbiA_sf"/>
</dbReference>
<dbReference type="Gene3D" id="1.10.357.140">
    <property type="entry name" value="UbiA prenyltransferase"/>
    <property type="match status" value="1"/>
</dbReference>
<evidence type="ECO:0000256" key="8">
    <source>
        <dbReference type="ARBA" id="ARBA00023133"/>
    </source>
</evidence>
<evidence type="ECO:0000256" key="14">
    <source>
        <dbReference type="HAMAP-Rule" id="MF_00154"/>
    </source>
</evidence>
<evidence type="ECO:0000256" key="1">
    <source>
        <dbReference type="ARBA" id="ARBA00004651"/>
    </source>
</evidence>
<evidence type="ECO:0000256" key="12">
    <source>
        <dbReference type="ARBA" id="ARBA00042475"/>
    </source>
</evidence>
<evidence type="ECO:0000256" key="9">
    <source>
        <dbReference type="ARBA" id="ARBA00023136"/>
    </source>
</evidence>
<keyword evidence="5 14" id="KW-0808">Transferase</keyword>
<dbReference type="AlphaFoldDB" id="C0N682"/>
<feature type="transmembrane region" description="Helical" evidence="14">
    <location>
        <begin position="275"/>
        <end position="297"/>
    </location>
</feature>
<comment type="miscellaneous">
    <text evidence="14">Carbon 2 of the heme B porphyrin ring is defined according to the Fischer nomenclature.</text>
</comment>
<dbReference type="NCBIfam" id="TIGR01473">
    <property type="entry name" value="cyoE_ctaB"/>
    <property type="match status" value="1"/>
</dbReference>
<proteinExistence type="inferred from homology"/>
<dbReference type="InterPro" id="IPR000537">
    <property type="entry name" value="UbiA_prenyltransferase"/>
</dbReference>
<keyword evidence="7 14" id="KW-1133">Transmembrane helix</keyword>
<comment type="function">
    <text evidence="14">Converts heme B (protoheme IX) to heme O by substitution of the vinyl group on carbon 2 of heme B porphyrin ring with a hydroxyethyl farnesyl side group.</text>
</comment>
<keyword evidence="16" id="KW-1185">Reference proteome</keyword>
<dbReference type="PANTHER" id="PTHR43448">
    <property type="entry name" value="PROTOHEME IX FARNESYLTRANSFERASE, MITOCHONDRIAL"/>
    <property type="match status" value="1"/>
</dbReference>
<dbReference type="Proteomes" id="UP000004679">
    <property type="component" value="Unassembled WGS sequence"/>
</dbReference>
<dbReference type="EMBL" id="GG657898">
    <property type="protein sequence ID" value="EEF79745.1"/>
    <property type="molecule type" value="Genomic_DNA"/>
</dbReference>
<sequence length="298" mass="32719">MQTTLTSINTLRANWKDYLALCKPKVVLLMLITALVGAFIATPGWPNIGQLLIAVIGIGACAASGATINNMIDHQLDAKMARTRHRATASGIVSPVQALAFALALAVSGMLLLWFLVNPLTAWLTLFALIGYAVIYTLFLKRATPQNITIGGLAGAMPPLLGWTAVTGQVDPNALLLVLIIFAWTPPHFWALALHKKDEYAKADVPMLPVTHGDAFTRIQIALYSLLLLGCTLLPFVTGMSGLIYLTGILILNSRQFYLLWQLFDKKNTQAPYRLFKFSILYLLWLFLLILVDHAVFS</sequence>
<dbReference type="CDD" id="cd13957">
    <property type="entry name" value="PT_UbiA_Cox10"/>
    <property type="match status" value="1"/>
</dbReference>
<keyword evidence="6 14" id="KW-0812">Transmembrane</keyword>
<dbReference type="HAMAP" id="MF_00154">
    <property type="entry name" value="CyoE_CtaB"/>
    <property type="match status" value="1"/>
</dbReference>
<dbReference type="FunFam" id="1.10.357.140:FF:000001">
    <property type="entry name" value="Protoheme IX farnesyltransferase"/>
    <property type="match status" value="1"/>
</dbReference>
<evidence type="ECO:0000256" key="5">
    <source>
        <dbReference type="ARBA" id="ARBA00022679"/>
    </source>
</evidence>
<evidence type="ECO:0000256" key="10">
    <source>
        <dbReference type="ARBA" id="ARBA00030253"/>
    </source>
</evidence>
<evidence type="ECO:0000256" key="2">
    <source>
        <dbReference type="ARBA" id="ARBA00004919"/>
    </source>
</evidence>
<dbReference type="PROSITE" id="PS00943">
    <property type="entry name" value="UBIA"/>
    <property type="match status" value="1"/>
</dbReference>
<comment type="similarity">
    <text evidence="14">Belongs to the UbiA prenyltransferase family. Protoheme IX farnesyltransferase subfamily.</text>
</comment>
<comment type="subcellular location">
    <subcellularLocation>
        <location evidence="1 14">Cell membrane</location>
        <topology evidence="1 14">Multi-pass membrane protein</topology>
    </subcellularLocation>
</comment>
<dbReference type="InterPro" id="IPR030470">
    <property type="entry name" value="UbiA_prenylTrfase_CS"/>
</dbReference>
<dbReference type="InterPro" id="IPR006369">
    <property type="entry name" value="Protohaem_IX_farnesylTrfase"/>
</dbReference>
<dbReference type="OrthoDB" id="9814417at2"/>
<dbReference type="GO" id="GO:0048034">
    <property type="term" value="P:heme O biosynthetic process"/>
    <property type="evidence" value="ECO:0007669"/>
    <property type="project" value="UniProtKB-UniRule"/>
</dbReference>
<feature type="transmembrane region" description="Helical" evidence="14">
    <location>
        <begin position="51"/>
        <end position="72"/>
    </location>
</feature>
<comment type="pathway">
    <text evidence="2 14">Porphyrin-containing compound metabolism; heme O biosynthesis; heme O from protoheme: step 1/1.</text>
</comment>
<evidence type="ECO:0000256" key="13">
    <source>
        <dbReference type="ARBA" id="ARBA00047690"/>
    </source>
</evidence>
<keyword evidence="9 14" id="KW-0472">Membrane</keyword>
<accession>C0N682</accession>
<keyword evidence="4 14" id="KW-1003">Cell membrane</keyword>
<protein>
    <recommendedName>
        <fullName evidence="11 14">Protoheme IX farnesyltransferase</fullName>
        <ecNumber evidence="3 14">2.5.1.141</ecNumber>
    </recommendedName>
    <alternativeName>
        <fullName evidence="12 14">Heme B farnesyltransferase</fullName>
    </alternativeName>
    <alternativeName>
        <fullName evidence="10 14">Heme O synthase</fullName>
    </alternativeName>
</protein>
<feature type="transmembrane region" description="Helical" evidence="14">
    <location>
        <begin position="243"/>
        <end position="263"/>
    </location>
</feature>
<evidence type="ECO:0000256" key="6">
    <source>
        <dbReference type="ARBA" id="ARBA00022692"/>
    </source>
</evidence>